<name>A0A6A6XNG9_9PLEO</name>
<evidence type="ECO:0000313" key="2">
    <source>
        <dbReference type="EMBL" id="KAF2797728.1"/>
    </source>
</evidence>
<organism evidence="2 3">
    <name type="scientific">Melanomma pulvis-pyrius CBS 109.77</name>
    <dbReference type="NCBI Taxonomy" id="1314802"/>
    <lineage>
        <taxon>Eukaryota</taxon>
        <taxon>Fungi</taxon>
        <taxon>Dikarya</taxon>
        <taxon>Ascomycota</taxon>
        <taxon>Pezizomycotina</taxon>
        <taxon>Dothideomycetes</taxon>
        <taxon>Pleosporomycetidae</taxon>
        <taxon>Pleosporales</taxon>
        <taxon>Melanommataceae</taxon>
        <taxon>Melanomma</taxon>
    </lineage>
</organism>
<reference evidence="2" key="1">
    <citation type="journal article" date="2020" name="Stud. Mycol.">
        <title>101 Dothideomycetes genomes: a test case for predicting lifestyles and emergence of pathogens.</title>
        <authorList>
            <person name="Haridas S."/>
            <person name="Albert R."/>
            <person name="Binder M."/>
            <person name="Bloem J."/>
            <person name="Labutti K."/>
            <person name="Salamov A."/>
            <person name="Andreopoulos B."/>
            <person name="Baker S."/>
            <person name="Barry K."/>
            <person name="Bills G."/>
            <person name="Bluhm B."/>
            <person name="Cannon C."/>
            <person name="Castanera R."/>
            <person name="Culley D."/>
            <person name="Daum C."/>
            <person name="Ezra D."/>
            <person name="Gonzalez J."/>
            <person name="Henrissat B."/>
            <person name="Kuo A."/>
            <person name="Liang C."/>
            <person name="Lipzen A."/>
            <person name="Lutzoni F."/>
            <person name="Magnuson J."/>
            <person name="Mondo S."/>
            <person name="Nolan M."/>
            <person name="Ohm R."/>
            <person name="Pangilinan J."/>
            <person name="Park H.-J."/>
            <person name="Ramirez L."/>
            <person name="Alfaro M."/>
            <person name="Sun H."/>
            <person name="Tritt A."/>
            <person name="Yoshinaga Y."/>
            <person name="Zwiers L.-H."/>
            <person name="Turgeon B."/>
            <person name="Goodwin S."/>
            <person name="Spatafora J."/>
            <person name="Crous P."/>
            <person name="Grigoriev I."/>
        </authorList>
    </citation>
    <scope>NUCLEOTIDE SEQUENCE</scope>
    <source>
        <strain evidence="2">CBS 109.77</strain>
    </source>
</reference>
<dbReference type="EMBL" id="MU001799">
    <property type="protein sequence ID" value="KAF2797728.1"/>
    <property type="molecule type" value="Genomic_DNA"/>
</dbReference>
<proteinExistence type="predicted"/>
<sequence>MLSFSRMGLICSSAWVTIVDLSGNSGDSGLGRSAPEPPNKRYFVSETLFSELPCPLWSNNYPDHPGTQGDGHSKKASSRLGASNLQRIKSISNAYWDAPFHRWVNRRSLITRYDTSAQRLYAPDLQDIPPTSAVYIESES</sequence>
<protein>
    <submittedName>
        <fullName evidence="2">Uncharacterized protein</fullName>
    </submittedName>
</protein>
<accession>A0A6A6XNG9</accession>
<dbReference type="AlphaFoldDB" id="A0A6A6XNG9"/>
<evidence type="ECO:0000313" key="3">
    <source>
        <dbReference type="Proteomes" id="UP000799757"/>
    </source>
</evidence>
<keyword evidence="3" id="KW-1185">Reference proteome</keyword>
<gene>
    <name evidence="2" type="ORF">K505DRAFT_334027</name>
</gene>
<evidence type="ECO:0000256" key="1">
    <source>
        <dbReference type="SAM" id="MobiDB-lite"/>
    </source>
</evidence>
<feature type="region of interest" description="Disordered" evidence="1">
    <location>
        <begin position="60"/>
        <end position="79"/>
    </location>
</feature>
<dbReference type="Proteomes" id="UP000799757">
    <property type="component" value="Unassembled WGS sequence"/>
</dbReference>